<feature type="non-terminal residue" evidence="2">
    <location>
        <position position="117"/>
    </location>
</feature>
<reference evidence="2" key="1">
    <citation type="submission" date="2023-10" db="EMBL/GenBank/DDBJ databases">
        <authorList>
            <person name="Chen Y."/>
            <person name="Shah S."/>
            <person name="Dougan E. K."/>
            <person name="Thang M."/>
            <person name="Chan C."/>
        </authorList>
    </citation>
    <scope>NUCLEOTIDE SEQUENCE [LARGE SCALE GENOMIC DNA]</scope>
</reference>
<sequence length="117" mass="12958">TSLQDSFDDSRAELLEHVIPTAKTPNASLQGLAGRVKSTCSPIVARVERRLDGVGAARQGRSKQLLFLQEEVNNLEQKLAIVRDTPNELPMRDERGLLGDPTEKRFAVKSKGSWQFA</sequence>
<evidence type="ECO:0000313" key="3">
    <source>
        <dbReference type="Proteomes" id="UP001189429"/>
    </source>
</evidence>
<keyword evidence="1" id="KW-0175">Coiled coil</keyword>
<feature type="non-terminal residue" evidence="2">
    <location>
        <position position="1"/>
    </location>
</feature>
<accession>A0ABN9XQF5</accession>
<comment type="caution">
    <text evidence="2">The sequence shown here is derived from an EMBL/GenBank/DDBJ whole genome shotgun (WGS) entry which is preliminary data.</text>
</comment>
<dbReference type="EMBL" id="CAUYUJ010021010">
    <property type="protein sequence ID" value="CAK0901989.1"/>
    <property type="molecule type" value="Genomic_DNA"/>
</dbReference>
<protein>
    <submittedName>
        <fullName evidence="2">Uncharacterized protein</fullName>
    </submittedName>
</protein>
<proteinExistence type="predicted"/>
<evidence type="ECO:0000313" key="2">
    <source>
        <dbReference type="EMBL" id="CAK0901989.1"/>
    </source>
</evidence>
<dbReference type="Proteomes" id="UP001189429">
    <property type="component" value="Unassembled WGS sequence"/>
</dbReference>
<organism evidence="2 3">
    <name type="scientific">Prorocentrum cordatum</name>
    <dbReference type="NCBI Taxonomy" id="2364126"/>
    <lineage>
        <taxon>Eukaryota</taxon>
        <taxon>Sar</taxon>
        <taxon>Alveolata</taxon>
        <taxon>Dinophyceae</taxon>
        <taxon>Prorocentrales</taxon>
        <taxon>Prorocentraceae</taxon>
        <taxon>Prorocentrum</taxon>
    </lineage>
</organism>
<feature type="coiled-coil region" evidence="1">
    <location>
        <begin position="58"/>
        <end position="85"/>
    </location>
</feature>
<name>A0ABN9XQF5_9DINO</name>
<evidence type="ECO:0000256" key="1">
    <source>
        <dbReference type="SAM" id="Coils"/>
    </source>
</evidence>
<gene>
    <name evidence="2" type="ORF">PCOR1329_LOCUS78765</name>
</gene>
<keyword evidence="3" id="KW-1185">Reference proteome</keyword>